<dbReference type="InterPro" id="IPR001680">
    <property type="entry name" value="WD40_rpt"/>
</dbReference>
<dbReference type="InterPro" id="IPR015943">
    <property type="entry name" value="WD40/YVTN_repeat-like_dom_sf"/>
</dbReference>
<reference evidence="4 5" key="2">
    <citation type="submission" date="2018-03" db="EMBL/GenBank/DDBJ databases">
        <title>The ancient ancestry and fast evolution of plastids.</title>
        <authorList>
            <person name="Moore K.R."/>
            <person name="Magnabosco C."/>
            <person name="Momper L."/>
            <person name="Gold D.A."/>
            <person name="Bosak T."/>
            <person name="Fournier G.P."/>
        </authorList>
    </citation>
    <scope>NUCLEOTIDE SEQUENCE [LARGE SCALE GENOMIC DNA]</scope>
    <source>
        <strain evidence="4 5">CCAP 1448/3</strain>
    </source>
</reference>
<feature type="repeat" description="WD" evidence="3">
    <location>
        <begin position="119"/>
        <end position="152"/>
    </location>
</feature>
<gene>
    <name evidence="4" type="ORF">C7B64_20050</name>
</gene>
<evidence type="ECO:0000256" key="1">
    <source>
        <dbReference type="ARBA" id="ARBA00022574"/>
    </source>
</evidence>
<dbReference type="SMART" id="SM00320">
    <property type="entry name" value="WD40"/>
    <property type="match status" value="4"/>
</dbReference>
<dbReference type="EMBL" id="PVWJ01000130">
    <property type="protein sequence ID" value="PSB01112.1"/>
    <property type="molecule type" value="Genomic_DNA"/>
</dbReference>
<accession>A0A2T1BYN8</accession>
<dbReference type="GO" id="GO:0000480">
    <property type="term" value="P:endonucleolytic cleavage in 5'-ETS of tricistronic rRNA transcript (SSU-rRNA, 5.8S rRNA, LSU-rRNA)"/>
    <property type="evidence" value="ECO:0007669"/>
    <property type="project" value="TreeGrafter"/>
</dbReference>
<organism evidence="4 5">
    <name type="scientific">Merismopedia glauca CCAP 1448/3</name>
    <dbReference type="NCBI Taxonomy" id="1296344"/>
    <lineage>
        <taxon>Bacteria</taxon>
        <taxon>Bacillati</taxon>
        <taxon>Cyanobacteriota</taxon>
        <taxon>Cyanophyceae</taxon>
        <taxon>Synechococcales</taxon>
        <taxon>Merismopediaceae</taxon>
        <taxon>Merismopedia</taxon>
    </lineage>
</organism>
<reference evidence="4 5" key="1">
    <citation type="submission" date="2018-02" db="EMBL/GenBank/DDBJ databases">
        <authorList>
            <person name="Cohen D.B."/>
            <person name="Kent A.D."/>
        </authorList>
    </citation>
    <scope>NUCLEOTIDE SEQUENCE [LARGE SCALE GENOMIC DNA]</scope>
    <source>
        <strain evidence="4 5">CCAP 1448/3</strain>
    </source>
</reference>
<dbReference type="Pfam" id="PF00400">
    <property type="entry name" value="WD40"/>
    <property type="match status" value="3"/>
</dbReference>
<name>A0A2T1BYN8_9CYAN</name>
<evidence type="ECO:0000256" key="3">
    <source>
        <dbReference type="PROSITE-ProRule" id="PRU00221"/>
    </source>
</evidence>
<evidence type="ECO:0000313" key="5">
    <source>
        <dbReference type="Proteomes" id="UP000238762"/>
    </source>
</evidence>
<dbReference type="SUPFAM" id="SSF50978">
    <property type="entry name" value="WD40 repeat-like"/>
    <property type="match status" value="1"/>
</dbReference>
<keyword evidence="1 3" id="KW-0853">WD repeat</keyword>
<evidence type="ECO:0000256" key="2">
    <source>
        <dbReference type="ARBA" id="ARBA00022737"/>
    </source>
</evidence>
<sequence length="282" mass="30411">MLATAAIGEPIHLWRSDGTLVKVLPPISRFSAHKLDFSPDGPKIVAVGMHLAILSGLDGRELQRFALPNAGIWAVRFSPDGKIIAIGGQDTQIRLLLADRSARNPGNVLRYGESIFATFLGHQGFISGVAFDPTGDLLASAAEDGTIRLWKLHHPLVTSLTAETGGLMQVAASSQGDFRLVSVSRRGTTNIWQRNSAGRFNPSPDKIFFGHQSPIHDVTFSADGRFFATASRDGTAILWQADGTRLQVLPFKDRAEEQRSGGAEKRRGKGAEVTIKPCCCGI</sequence>
<proteinExistence type="predicted"/>
<keyword evidence="5" id="KW-1185">Reference proteome</keyword>
<dbReference type="InterPro" id="IPR036322">
    <property type="entry name" value="WD40_repeat_dom_sf"/>
</dbReference>
<dbReference type="PROSITE" id="PS50294">
    <property type="entry name" value="WD_REPEATS_REGION"/>
    <property type="match status" value="2"/>
</dbReference>
<dbReference type="AlphaFoldDB" id="A0A2T1BYN8"/>
<comment type="caution">
    <text evidence="4">The sequence shown here is derived from an EMBL/GenBank/DDBJ whole genome shotgun (WGS) entry which is preliminary data.</text>
</comment>
<dbReference type="Gene3D" id="2.130.10.10">
    <property type="entry name" value="YVTN repeat-like/Quinoprotein amine dehydrogenase"/>
    <property type="match status" value="2"/>
</dbReference>
<dbReference type="PROSITE" id="PS50082">
    <property type="entry name" value="WD_REPEATS_2"/>
    <property type="match status" value="2"/>
</dbReference>
<evidence type="ECO:0000313" key="4">
    <source>
        <dbReference type="EMBL" id="PSB01112.1"/>
    </source>
</evidence>
<protein>
    <submittedName>
        <fullName evidence="4">Uncharacterized protein</fullName>
    </submittedName>
</protein>
<dbReference type="PANTHER" id="PTHR19854">
    <property type="entry name" value="TRANSDUCIN BETA-LIKE 3"/>
    <property type="match status" value="1"/>
</dbReference>
<feature type="repeat" description="WD" evidence="3">
    <location>
        <begin position="208"/>
        <end position="240"/>
    </location>
</feature>
<dbReference type="GO" id="GO:0034511">
    <property type="term" value="F:U3 snoRNA binding"/>
    <property type="evidence" value="ECO:0007669"/>
    <property type="project" value="TreeGrafter"/>
</dbReference>
<dbReference type="PANTHER" id="PTHR19854:SF15">
    <property type="entry name" value="TRANSDUCIN BETA-LIKE PROTEIN 3"/>
    <property type="match status" value="1"/>
</dbReference>
<dbReference type="GO" id="GO:0000472">
    <property type="term" value="P:endonucleolytic cleavage to generate mature 5'-end of SSU-rRNA from (SSU-rRNA, 5.8S rRNA, LSU-rRNA)"/>
    <property type="evidence" value="ECO:0007669"/>
    <property type="project" value="TreeGrafter"/>
</dbReference>
<keyword evidence="2" id="KW-0677">Repeat</keyword>
<dbReference type="Proteomes" id="UP000238762">
    <property type="component" value="Unassembled WGS sequence"/>
</dbReference>